<evidence type="ECO:0000313" key="1">
    <source>
        <dbReference type="EMBL" id="HFC46799.1"/>
    </source>
</evidence>
<accession>A0A7V2WSM3</accession>
<sequence>MAVIRDFPEPVKKRAGYQLKKSSIIREQAVKSIYSYWLDFEDLQGMAEAEAQLSRAVAWANMEMAQKPTGILVVGPTVKVTLVFPSPYIAQTKRDHS</sequence>
<reference evidence="1" key="1">
    <citation type="journal article" date="2020" name="mSystems">
        <title>Genome- and Community-Level Interaction Insights into Carbon Utilization and Element Cycling Functions of Hydrothermarchaeota in Hydrothermal Sediment.</title>
        <authorList>
            <person name="Zhou Z."/>
            <person name="Liu Y."/>
            <person name="Xu W."/>
            <person name="Pan J."/>
            <person name="Luo Z.H."/>
            <person name="Li M."/>
        </authorList>
    </citation>
    <scope>NUCLEOTIDE SEQUENCE [LARGE SCALE GENOMIC DNA]</scope>
    <source>
        <strain evidence="1">HyVt-503</strain>
    </source>
</reference>
<dbReference type="AlphaFoldDB" id="A0A7V2WSM3"/>
<protein>
    <submittedName>
        <fullName evidence="1">Uncharacterized protein</fullName>
    </submittedName>
</protein>
<dbReference type="Proteomes" id="UP000885797">
    <property type="component" value="Unassembled WGS sequence"/>
</dbReference>
<organism evidence="1">
    <name type="scientific">Dissulfuribacter thermophilus</name>
    <dbReference type="NCBI Taxonomy" id="1156395"/>
    <lineage>
        <taxon>Bacteria</taxon>
        <taxon>Pseudomonadati</taxon>
        <taxon>Thermodesulfobacteriota</taxon>
        <taxon>Dissulfuribacteria</taxon>
        <taxon>Dissulfuribacterales</taxon>
        <taxon>Dissulfuribacteraceae</taxon>
        <taxon>Dissulfuribacter</taxon>
    </lineage>
</organism>
<proteinExistence type="predicted"/>
<gene>
    <name evidence="1" type="ORF">ENJ63_02835</name>
</gene>
<dbReference type="EMBL" id="DRND01000226">
    <property type="protein sequence ID" value="HFC46799.1"/>
    <property type="molecule type" value="Genomic_DNA"/>
</dbReference>
<name>A0A7V2WSM3_9BACT</name>
<comment type="caution">
    <text evidence="1">The sequence shown here is derived from an EMBL/GenBank/DDBJ whole genome shotgun (WGS) entry which is preliminary data.</text>
</comment>